<dbReference type="EMBL" id="KX611402">
    <property type="protein sequence ID" value="API68899.1"/>
    <property type="molecule type" value="Genomic_RNA"/>
</dbReference>
<reference evidence="19 21" key="2">
    <citation type="journal article" date="2017" name="J. Gen. Virol.">
        <title>Characterization of the Bujaru, Frijoles and Tapara antigenic complexes into the Sandfly Fever group and two unclassified phleboviruses from Brazil.</title>
        <authorList>
            <person name="Vasconcelos P.F."/>
            <person name="Nunes Neto J.P."/>
            <person name="de Souza W.M."/>
            <person name="Acrani G.O."/>
            <person name="Romeiro M.F."/>
            <person name="Fumagalli M.J."/>
            <person name="Vieira C.L."/>
            <person name="Medeiros D.B."/>
            <person name="de Lima J.A."/>
            <person name="de Lima C.P."/>
            <person name="Cardoso J.F."/>
            <person name="Rodrigues S.G."/>
            <person name="Figueiredo L.T."/>
            <person name="da Silva S.P."/>
            <person name="Tesh R."/>
            <person name="Nunes M.R."/>
            <person name="Vasconcelos P.F."/>
        </authorList>
    </citation>
    <scope>NUCLEOTIDE SEQUENCE [LARGE SCALE GENOMIC DNA]</scope>
    <source>
        <strain evidence="19 21">BeAr479776</strain>
    </source>
</reference>
<dbReference type="Proteomes" id="UP000201357">
    <property type="component" value="Genome"/>
</dbReference>
<evidence type="ECO:0000256" key="8">
    <source>
        <dbReference type="ARBA" id="ARBA00022561"/>
    </source>
</evidence>
<evidence type="ECO:0000256" key="9">
    <source>
        <dbReference type="ARBA" id="ARBA00022562"/>
    </source>
</evidence>
<dbReference type="RefSeq" id="YP_009346038.1">
    <property type="nucleotide sequence ID" value="NC_033850.1"/>
</dbReference>
<comment type="similarity">
    <text evidence="6 17">Belongs to the phlebovirus nucleocapsid protein family.</text>
</comment>
<evidence type="ECO:0000256" key="2">
    <source>
        <dbReference type="ARBA" id="ARBA00004147"/>
    </source>
</evidence>
<evidence type="ECO:0000256" key="4">
    <source>
        <dbReference type="ARBA" id="ARBA00004328"/>
    </source>
</evidence>
<comment type="subcellular location">
    <subcellularLocation>
        <location evidence="1">Host Golgi apparatus</location>
    </subcellularLocation>
    <subcellularLocation>
        <location evidence="3">Host cytoplasm</location>
    </subcellularLocation>
    <subcellularLocation>
        <location evidence="5">Host endoplasmic reticulum-Golgi intermediate compartment</location>
    </subcellularLocation>
    <subcellularLocation>
        <location evidence="2">Host nucleus</location>
    </subcellularLocation>
    <subcellularLocation>
        <location evidence="4 17">Virion</location>
    </subcellularLocation>
</comment>
<keyword evidence="14" id="KW-1035">Host cytoplasm</keyword>
<proteinExistence type="inferred from homology"/>
<keyword evidence="8 17" id="KW-0167">Capsid protein</keyword>
<dbReference type="EMBL" id="HM566190">
    <property type="protein sequence ID" value="AEL29691.1"/>
    <property type="molecule type" value="Genomic_RNA"/>
</dbReference>
<dbReference type="InterPro" id="IPR009522">
    <property type="entry name" value="Capsid_Phlebovir/Tenuivir"/>
</dbReference>
<reference evidence="18 20" key="1">
    <citation type="submission" date="2010-06" db="EMBL/GenBank/DDBJ databases">
        <title>Genetic diversity of the Phlebovirus genus.</title>
        <authorList>
            <person name="Palacios G."/>
            <person name="Savji N."/>
            <person name="Sze W."/>
            <person name="Hutchinson S."/>
            <person name="Tesh R."/>
            <person name="Travassos da Rosa A."/>
            <person name="Lipkin W."/>
        </authorList>
    </citation>
    <scope>NUCLEOTIDE SEQUENCE [LARGE SCALE GENOMIC DNA]</scope>
</reference>
<keyword evidence="9" id="KW-1048">Host nucleus</keyword>
<evidence type="ECO:0000256" key="5">
    <source>
        <dbReference type="ARBA" id="ARBA00004452"/>
    </source>
</evidence>
<evidence type="ECO:0000313" key="21">
    <source>
        <dbReference type="Proteomes" id="UP000201357"/>
    </source>
</evidence>
<dbReference type="GO" id="GO:0042025">
    <property type="term" value="C:host cell nucleus"/>
    <property type="evidence" value="ECO:0007669"/>
    <property type="project" value="UniProtKB-SubCell"/>
</dbReference>
<accession>I1T374</accession>
<dbReference type="GO" id="GO:0003723">
    <property type="term" value="F:RNA binding"/>
    <property type="evidence" value="ECO:0007669"/>
    <property type="project" value="UniProtKB-UniRule"/>
</dbReference>
<evidence type="ECO:0000256" key="1">
    <source>
        <dbReference type="ARBA" id="ARBA00004136"/>
    </source>
</evidence>
<organism evidence="18 20">
    <name type="scientific">Uriurana virus</name>
    <dbReference type="NCBI Taxonomy" id="1055750"/>
    <lineage>
        <taxon>Viruses</taxon>
        <taxon>Riboviria</taxon>
        <taxon>Orthornavirae</taxon>
        <taxon>Negarnaviricota</taxon>
        <taxon>Polyploviricotina</taxon>
        <taxon>Bunyaviricetes</taxon>
        <taxon>Hareavirales</taxon>
        <taxon>Phenuiviridae</taxon>
        <taxon>Phlebovirus</taxon>
        <taxon>Phlebovirus uriuranaense</taxon>
    </lineage>
</organism>
<keyword evidence="12 17" id="KW-0694">RNA-binding</keyword>
<dbReference type="Pfam" id="PF05733">
    <property type="entry name" value="Tenui_N"/>
    <property type="match status" value="1"/>
</dbReference>
<evidence type="ECO:0000256" key="10">
    <source>
        <dbReference type="ARBA" id="ARBA00022812"/>
    </source>
</evidence>
<evidence type="ECO:0000256" key="14">
    <source>
        <dbReference type="ARBA" id="ARBA00023200"/>
    </source>
</evidence>
<evidence type="ECO:0000256" key="3">
    <source>
        <dbReference type="ARBA" id="ARBA00004192"/>
    </source>
</evidence>
<evidence type="ECO:0000256" key="11">
    <source>
        <dbReference type="ARBA" id="ARBA00022844"/>
    </source>
</evidence>
<keyword evidence="21" id="KW-1185">Reference proteome</keyword>
<evidence type="ECO:0000256" key="6">
    <source>
        <dbReference type="ARBA" id="ARBA00005299"/>
    </source>
</evidence>
<dbReference type="OrthoDB" id="11777at10239"/>
<keyword evidence="15 17" id="KW-0687">Ribonucleoprotein</keyword>
<dbReference type="GO" id="GO:0044177">
    <property type="term" value="C:host cell Golgi apparatus"/>
    <property type="evidence" value="ECO:0007669"/>
    <property type="project" value="UniProtKB-SubCell"/>
</dbReference>
<dbReference type="KEGG" id="vg:31079667"/>
<dbReference type="InterPro" id="IPR015971">
    <property type="entry name" value="Nucleocapsid_Phlebovirus"/>
</dbReference>
<evidence type="ECO:0000256" key="13">
    <source>
        <dbReference type="ARBA" id="ARBA00023086"/>
    </source>
</evidence>
<keyword evidence="10" id="KW-1040">Host Golgi apparatus</keyword>
<dbReference type="GeneID" id="31079667"/>
<evidence type="ECO:0000313" key="19">
    <source>
        <dbReference type="EMBL" id="API68899.1"/>
    </source>
</evidence>
<dbReference type="GO" id="GO:0019013">
    <property type="term" value="C:viral nucleocapsid"/>
    <property type="evidence" value="ECO:0007669"/>
    <property type="project" value="UniProtKB-UniRule"/>
</dbReference>
<evidence type="ECO:0000256" key="16">
    <source>
        <dbReference type="ARBA" id="ARBA00046628"/>
    </source>
</evidence>
<dbReference type="GeneID" id="80549643"/>
<dbReference type="Proteomes" id="UP000098165">
    <property type="component" value="Genome"/>
</dbReference>
<dbReference type="RefSeq" id="YP_010839707.1">
    <property type="nucleotide sequence ID" value="NC_078058.1"/>
</dbReference>
<keyword evidence="11 17" id="KW-0946">Virion</keyword>
<evidence type="ECO:0000313" key="18">
    <source>
        <dbReference type="EMBL" id="AEL29691.1"/>
    </source>
</evidence>
<evidence type="ECO:0000256" key="17">
    <source>
        <dbReference type="PIRNR" id="PIRNR003953"/>
    </source>
</evidence>
<evidence type="ECO:0000256" key="7">
    <source>
        <dbReference type="ARBA" id="ARBA00014389"/>
    </source>
</evidence>
<protein>
    <recommendedName>
        <fullName evidence="7 17">Nucleoprotein</fullName>
    </recommendedName>
</protein>
<name>I1T374_9VIRU</name>
<keyword evidence="13 17" id="KW-0543">Viral nucleoprotein</keyword>
<dbReference type="GO" id="GO:0044172">
    <property type="term" value="C:host cell endoplasmic reticulum-Golgi intermediate compartment"/>
    <property type="evidence" value="ECO:0007669"/>
    <property type="project" value="UniProtKB-SubCell"/>
</dbReference>
<dbReference type="PIRSF" id="PIRSF003953">
    <property type="entry name" value="N_PhelboV"/>
    <property type="match status" value="1"/>
</dbReference>
<sequence length="244" mass="26733">MSNYQDIAVEFAQSVPSESIIATWVEDFAYQGFDAAQVLKLLMERGGDNWKEDARKMIILSLTRGNKPSKMIERMSESGKKTVTALVDKYKLKSGNPGRNDLTLSRVATSLAGWTCQAASVVQDYLPVPGSVMDGISQNYPRAMMHPSFAGLIDPNLPKKTSDDLVAAHSLFMVQFSKTINPSLRAAKKEDVALTFHQPMLAAINSSFLSGSQRRSFLKSLAVVNENLEVVPSVASAARVFKNN</sequence>
<evidence type="ECO:0000256" key="12">
    <source>
        <dbReference type="ARBA" id="ARBA00022884"/>
    </source>
</evidence>
<comment type="subunit">
    <text evidence="16">Homodimer. Homohexamer; ring-shaped, necessary to form the nucleocapsid. Homopentamers; opened pentamers in solution. Binds to viral genomic RNA. Interacts with glycoprotein Gn; this interaction allows packaging of nucleocapsids into virions.</text>
</comment>
<evidence type="ECO:0000313" key="20">
    <source>
        <dbReference type="Proteomes" id="UP000098165"/>
    </source>
</evidence>
<dbReference type="GO" id="GO:1990904">
    <property type="term" value="C:ribonucleoprotein complex"/>
    <property type="evidence" value="ECO:0007669"/>
    <property type="project" value="UniProtKB-KW"/>
</dbReference>
<dbReference type="KEGG" id="vg:80549643"/>
<evidence type="ECO:0000256" key="15">
    <source>
        <dbReference type="ARBA" id="ARBA00023274"/>
    </source>
</evidence>